<dbReference type="InterPro" id="IPR011009">
    <property type="entry name" value="Kinase-like_dom_sf"/>
</dbReference>
<organism evidence="2 3">
    <name type="scientific">Promicromonospora vindobonensis</name>
    <dbReference type="NCBI Taxonomy" id="195748"/>
    <lineage>
        <taxon>Bacteria</taxon>
        <taxon>Bacillati</taxon>
        <taxon>Actinomycetota</taxon>
        <taxon>Actinomycetes</taxon>
        <taxon>Micrococcales</taxon>
        <taxon>Promicromonosporaceae</taxon>
        <taxon>Promicromonospora</taxon>
    </lineage>
</organism>
<dbReference type="Proteomes" id="UP001597479">
    <property type="component" value="Unassembled WGS sequence"/>
</dbReference>
<accession>A0ABW5VVH2</accession>
<dbReference type="RefSeq" id="WP_377185139.1">
    <property type="nucleotide sequence ID" value="NZ_JBHUOG010000002.1"/>
</dbReference>
<sequence length="304" mass="32109">MTVDLLTEALGAFGAVRTDAAPPTEARSGAGVYSVRTPHGERGYLKATPVGLGTGAMAKAERELRFYQQVAPTTPVATPVLLDILCTSGGIALLLSDVGTERPASAWTDQDWSRLARDLAEVHSMPLPDGDWSRPDPLGTALATPDHDQIRAFWAPVLPALEGLLANRDEIFARLDAQPTAFVHGDCHTGNIVHGERGPAFCDWQPAGLGRASADLAFLSVRATPAGVQVPSALVRDYLAHRPTVADPAELERAALLEELAVYVFEWPPYAAYNDAAGVARVQQRARALADHLGGAATGAVANG</sequence>
<gene>
    <name evidence="2" type="ORF">ACFS27_16920</name>
</gene>
<reference evidence="3" key="1">
    <citation type="journal article" date="2019" name="Int. J. Syst. Evol. Microbiol.">
        <title>The Global Catalogue of Microorganisms (GCM) 10K type strain sequencing project: providing services to taxonomists for standard genome sequencing and annotation.</title>
        <authorList>
            <consortium name="The Broad Institute Genomics Platform"/>
            <consortium name="The Broad Institute Genome Sequencing Center for Infectious Disease"/>
            <person name="Wu L."/>
            <person name="Ma J."/>
        </authorList>
    </citation>
    <scope>NUCLEOTIDE SEQUENCE [LARGE SCALE GENOMIC DNA]</scope>
    <source>
        <strain evidence="3">CCM 7044</strain>
    </source>
</reference>
<dbReference type="Pfam" id="PF01636">
    <property type="entry name" value="APH"/>
    <property type="match status" value="1"/>
</dbReference>
<feature type="domain" description="Aminoglycoside phosphotransferase" evidence="1">
    <location>
        <begin position="33"/>
        <end position="244"/>
    </location>
</feature>
<dbReference type="SUPFAM" id="SSF56112">
    <property type="entry name" value="Protein kinase-like (PK-like)"/>
    <property type="match status" value="1"/>
</dbReference>
<comment type="caution">
    <text evidence="2">The sequence shown here is derived from an EMBL/GenBank/DDBJ whole genome shotgun (WGS) entry which is preliminary data.</text>
</comment>
<name>A0ABW5VVH2_9MICO</name>
<dbReference type="EMBL" id="JBHUOG010000002">
    <property type="protein sequence ID" value="MFD2795244.1"/>
    <property type="molecule type" value="Genomic_DNA"/>
</dbReference>
<dbReference type="Gene3D" id="3.90.1200.10">
    <property type="match status" value="1"/>
</dbReference>
<evidence type="ECO:0000313" key="3">
    <source>
        <dbReference type="Proteomes" id="UP001597479"/>
    </source>
</evidence>
<protein>
    <submittedName>
        <fullName evidence="2">Phosphotransferase family protein</fullName>
    </submittedName>
</protein>
<proteinExistence type="predicted"/>
<evidence type="ECO:0000259" key="1">
    <source>
        <dbReference type="Pfam" id="PF01636"/>
    </source>
</evidence>
<keyword evidence="3" id="KW-1185">Reference proteome</keyword>
<evidence type="ECO:0000313" key="2">
    <source>
        <dbReference type="EMBL" id="MFD2795244.1"/>
    </source>
</evidence>
<dbReference type="InterPro" id="IPR002575">
    <property type="entry name" value="Aminoglycoside_PTrfase"/>
</dbReference>